<dbReference type="Proteomes" id="UP001283361">
    <property type="component" value="Unassembled WGS sequence"/>
</dbReference>
<dbReference type="PANTHER" id="PTHR22770:SF47">
    <property type="entry name" value="E3 UBIQUITIN-PROTEIN LIGASE RNF216"/>
    <property type="match status" value="1"/>
</dbReference>
<protein>
    <recommendedName>
        <fullName evidence="8">RING-type domain-containing protein</fullName>
    </recommendedName>
</protein>
<keyword evidence="4" id="KW-0677">Repeat</keyword>
<name>A0AAE0Z164_9GAST</name>
<reference evidence="9" key="1">
    <citation type="journal article" date="2023" name="G3 (Bethesda)">
        <title>A reference genome for the long-term kleptoplast-retaining sea slug Elysia crispata morphotype clarki.</title>
        <authorList>
            <person name="Eastman K.E."/>
            <person name="Pendleton A.L."/>
            <person name="Shaikh M.A."/>
            <person name="Suttiyut T."/>
            <person name="Ogas R."/>
            <person name="Tomko P."/>
            <person name="Gavelis G."/>
            <person name="Widhalm J.R."/>
            <person name="Wisecaver J.H."/>
        </authorList>
    </citation>
    <scope>NUCLEOTIDE SEQUENCE</scope>
    <source>
        <strain evidence="9">ECLA1</strain>
    </source>
</reference>
<sequence>MKWHQSLERTALSRIVRHSKVALVKKEKTLSLGILSRPDLSKIIRYFKTKPVPFSAKCIQSSTLQHSGLIRSSSRVRKKQKAFATALTNRRANLRSKTSQPDTDVIDSETCTNGVLIPSCGSNETIGAPFCRQDLSSPTEEDGKIDYKIKDIECVCCFALCDFESMSQCTDGHLICVDCLNRYTKEAAYGAGKAVLKCTLAGCAAPFPQSELKRCVESSLLRELDDRLQEENINRANLENLARCPKCNFAAELPSTELKFRCLRDTCGQTTCLRCEKLWGQHDHKQCLVAPPVSEEAHRVRIEYEEKMTRTLIRVCSSCKIPFTKSTGCNRMTCRCGMSMCYICRTPDVDFSHFCSHPRCPGESCLKCDNCSLWDDPEEIDNGVIENYRREASKIIQSLQKSEAPVTSS</sequence>
<keyword evidence="10" id="KW-1185">Reference proteome</keyword>
<dbReference type="InterPro" id="IPR047546">
    <property type="entry name" value="Rcat_RBR_RNF216"/>
</dbReference>
<dbReference type="PROSITE" id="PS51873">
    <property type="entry name" value="TRIAD"/>
    <property type="match status" value="1"/>
</dbReference>
<proteinExistence type="predicted"/>
<evidence type="ECO:0000256" key="1">
    <source>
        <dbReference type="ARBA" id="ARBA00004906"/>
    </source>
</evidence>
<keyword evidence="5" id="KW-0863">Zinc-finger</keyword>
<evidence type="ECO:0000313" key="9">
    <source>
        <dbReference type="EMBL" id="KAK3760690.1"/>
    </source>
</evidence>
<keyword evidence="6" id="KW-0833">Ubl conjugation pathway</keyword>
<evidence type="ECO:0000256" key="2">
    <source>
        <dbReference type="ARBA" id="ARBA00022679"/>
    </source>
</evidence>
<feature type="domain" description="RING-type" evidence="8">
    <location>
        <begin position="150"/>
        <end position="369"/>
    </location>
</feature>
<dbReference type="Pfam" id="PF26191">
    <property type="entry name" value="RING-HC_RBR_RNF216"/>
    <property type="match status" value="1"/>
</dbReference>
<evidence type="ECO:0000256" key="7">
    <source>
        <dbReference type="ARBA" id="ARBA00022833"/>
    </source>
</evidence>
<accession>A0AAE0Z164</accession>
<evidence type="ECO:0000256" key="3">
    <source>
        <dbReference type="ARBA" id="ARBA00022723"/>
    </source>
</evidence>
<evidence type="ECO:0000256" key="5">
    <source>
        <dbReference type="ARBA" id="ARBA00022771"/>
    </source>
</evidence>
<keyword evidence="3" id="KW-0479">Metal-binding</keyword>
<evidence type="ECO:0000256" key="6">
    <source>
        <dbReference type="ARBA" id="ARBA00022786"/>
    </source>
</evidence>
<dbReference type="Gene3D" id="1.20.120.1750">
    <property type="match status" value="1"/>
</dbReference>
<evidence type="ECO:0000259" key="8">
    <source>
        <dbReference type="PROSITE" id="PS51873"/>
    </source>
</evidence>
<comment type="caution">
    <text evidence="9">The sequence shown here is derived from an EMBL/GenBank/DDBJ whole genome shotgun (WGS) entry which is preliminary data.</text>
</comment>
<dbReference type="InterPro" id="IPR044066">
    <property type="entry name" value="TRIAD_supradom"/>
</dbReference>
<dbReference type="Pfam" id="PF26200">
    <property type="entry name" value="Rcat_RNF216"/>
    <property type="match status" value="1"/>
</dbReference>
<evidence type="ECO:0000256" key="4">
    <source>
        <dbReference type="ARBA" id="ARBA00022737"/>
    </source>
</evidence>
<dbReference type="InterPro" id="IPR047544">
    <property type="entry name" value="RING-HC_RBR_RNF216"/>
</dbReference>
<dbReference type="CDD" id="cd20353">
    <property type="entry name" value="Rcat_RBR_RNF216"/>
    <property type="match status" value="1"/>
</dbReference>
<dbReference type="PANTHER" id="PTHR22770">
    <property type="entry name" value="UBIQUITIN CONJUGATING ENZYME 7 INTERACTING PROTEIN-RELATED"/>
    <property type="match status" value="1"/>
</dbReference>
<dbReference type="EMBL" id="JAWDGP010004964">
    <property type="protein sequence ID" value="KAK3760690.1"/>
    <property type="molecule type" value="Genomic_DNA"/>
</dbReference>
<dbReference type="CDD" id="cd16630">
    <property type="entry name" value="RING-HC_RBR_RNF216"/>
    <property type="match status" value="1"/>
</dbReference>
<gene>
    <name evidence="9" type="ORF">RRG08_010663</name>
</gene>
<organism evidence="9 10">
    <name type="scientific">Elysia crispata</name>
    <name type="common">lettuce slug</name>
    <dbReference type="NCBI Taxonomy" id="231223"/>
    <lineage>
        <taxon>Eukaryota</taxon>
        <taxon>Metazoa</taxon>
        <taxon>Spiralia</taxon>
        <taxon>Lophotrochozoa</taxon>
        <taxon>Mollusca</taxon>
        <taxon>Gastropoda</taxon>
        <taxon>Heterobranchia</taxon>
        <taxon>Euthyneura</taxon>
        <taxon>Panpulmonata</taxon>
        <taxon>Sacoglossa</taxon>
        <taxon>Placobranchoidea</taxon>
        <taxon>Plakobranchidae</taxon>
        <taxon>Elysia</taxon>
    </lineage>
</organism>
<dbReference type="AlphaFoldDB" id="A0AAE0Z164"/>
<keyword evidence="2" id="KW-0808">Transferase</keyword>
<dbReference type="GO" id="GO:0008270">
    <property type="term" value="F:zinc ion binding"/>
    <property type="evidence" value="ECO:0007669"/>
    <property type="project" value="UniProtKB-KW"/>
</dbReference>
<dbReference type="GO" id="GO:0016740">
    <property type="term" value="F:transferase activity"/>
    <property type="evidence" value="ECO:0007669"/>
    <property type="project" value="UniProtKB-KW"/>
</dbReference>
<comment type="pathway">
    <text evidence="1">Protein modification; protein ubiquitination.</text>
</comment>
<keyword evidence="7" id="KW-0862">Zinc</keyword>
<dbReference type="InterPro" id="IPR051628">
    <property type="entry name" value="LUBAC_E3_Ligases"/>
</dbReference>
<evidence type="ECO:0000313" key="10">
    <source>
        <dbReference type="Proteomes" id="UP001283361"/>
    </source>
</evidence>
<dbReference type="SUPFAM" id="SSF57850">
    <property type="entry name" value="RING/U-box"/>
    <property type="match status" value="2"/>
</dbReference>